<evidence type="ECO:0000256" key="1">
    <source>
        <dbReference type="SAM" id="MobiDB-lite"/>
    </source>
</evidence>
<dbReference type="RefSeq" id="WP_143740309.1">
    <property type="nucleotide sequence ID" value="NZ_LT607413.1"/>
</dbReference>
<feature type="region of interest" description="Disordered" evidence="1">
    <location>
        <begin position="1"/>
        <end position="59"/>
    </location>
</feature>
<gene>
    <name evidence="2" type="ORF">GA0070618_5030</name>
</gene>
<reference evidence="3" key="1">
    <citation type="submission" date="2016-06" db="EMBL/GenBank/DDBJ databases">
        <authorList>
            <person name="Varghese N."/>
            <person name="Submissions Spin"/>
        </authorList>
    </citation>
    <scope>NUCLEOTIDE SEQUENCE [LARGE SCALE GENOMIC DNA]</scope>
    <source>
        <strain evidence="3">DSM 43816</strain>
    </source>
</reference>
<dbReference type="Proteomes" id="UP000198253">
    <property type="component" value="Chromosome I"/>
</dbReference>
<organism evidence="2 3">
    <name type="scientific">Micromonospora echinospora</name>
    <name type="common">Micromonospora purpurea</name>
    <dbReference type="NCBI Taxonomy" id="1877"/>
    <lineage>
        <taxon>Bacteria</taxon>
        <taxon>Bacillati</taxon>
        <taxon>Actinomycetota</taxon>
        <taxon>Actinomycetes</taxon>
        <taxon>Micromonosporales</taxon>
        <taxon>Micromonosporaceae</taxon>
        <taxon>Micromonospora</taxon>
    </lineage>
</organism>
<accession>A0A1C4ZC15</accession>
<protein>
    <submittedName>
        <fullName evidence="2">Uncharacterized protein</fullName>
    </submittedName>
</protein>
<evidence type="ECO:0000313" key="2">
    <source>
        <dbReference type="EMBL" id="SCF30281.1"/>
    </source>
</evidence>
<dbReference type="InterPro" id="IPR046492">
    <property type="entry name" value="DUF6585"/>
</dbReference>
<dbReference type="EMBL" id="LT607413">
    <property type="protein sequence ID" value="SCF30281.1"/>
    <property type="molecule type" value="Genomic_DNA"/>
</dbReference>
<proteinExistence type="predicted"/>
<dbReference type="OrthoDB" id="4832786at2"/>
<feature type="compositionally biased region" description="Basic and acidic residues" evidence="1">
    <location>
        <begin position="19"/>
        <end position="31"/>
    </location>
</feature>
<dbReference type="InParanoid" id="A0A1C4ZC15"/>
<evidence type="ECO:0000313" key="3">
    <source>
        <dbReference type="Proteomes" id="UP000198253"/>
    </source>
</evidence>
<name>A0A1C4ZC15_MICEC</name>
<dbReference type="Pfam" id="PF20226">
    <property type="entry name" value="DUF6585"/>
    <property type="match status" value="1"/>
</dbReference>
<keyword evidence="3" id="KW-1185">Reference proteome</keyword>
<sequence length="257" mass="28002">MPHRPATVPGQRRAAVGPHPDRVDLSVRDPSEFQVNDNGARPGDPAAVPGGEQDLGSPVMTAAPRKSLFGRRWRGAELHLFTGGLRVTAPDGFGRTYRWESVRVLQNHTRVNGGLVEAVYTLIDGDGTALSLGPGHHGLLGRHLQRVGVTSVTRGPVFVDPMRWGPEIQRRVTAAQLPAALARLNAGERLTFGDVTVDRHTVSVKEKTCRWADLHEIRLVHGQVYFEKEAGRHVLPAVVSAGVPNLYVFLGLAEQLR</sequence>
<dbReference type="AlphaFoldDB" id="A0A1C4ZC15"/>